<evidence type="ECO:0000313" key="2">
    <source>
        <dbReference type="EMBL" id="SGZ16674.1"/>
    </source>
</evidence>
<reference evidence="2 3" key="1">
    <citation type="submission" date="2016-11" db="EMBL/GenBank/DDBJ databases">
        <authorList>
            <person name="Jaros S."/>
            <person name="Januszkiewicz K."/>
            <person name="Wedrychowicz H."/>
        </authorList>
    </citation>
    <scope>NUCLEOTIDE SEQUENCE [LARGE SCALE GENOMIC DNA]</scope>
</reference>
<accession>A0A2X0PJE7</accession>
<proteinExistence type="predicted"/>
<keyword evidence="3" id="KW-1185">Reference proteome</keyword>
<dbReference type="EMBL" id="FQNC01000082">
    <property type="protein sequence ID" value="SGZ16674.1"/>
    <property type="molecule type" value="Genomic_DNA"/>
</dbReference>
<protein>
    <submittedName>
        <fullName evidence="2">BQ5605_C020g09055 protein</fullName>
    </submittedName>
</protein>
<dbReference type="AlphaFoldDB" id="A0A2X0PJE7"/>
<feature type="region of interest" description="Disordered" evidence="1">
    <location>
        <begin position="1"/>
        <end position="22"/>
    </location>
</feature>
<name>A0A2X0PJE7_9BASI</name>
<dbReference type="Proteomes" id="UP000249464">
    <property type="component" value="Unassembled WGS sequence"/>
</dbReference>
<organism evidence="2 3">
    <name type="scientific">Microbotryum silenes-dioicae</name>
    <dbReference type="NCBI Taxonomy" id="796604"/>
    <lineage>
        <taxon>Eukaryota</taxon>
        <taxon>Fungi</taxon>
        <taxon>Dikarya</taxon>
        <taxon>Basidiomycota</taxon>
        <taxon>Pucciniomycotina</taxon>
        <taxon>Microbotryomycetes</taxon>
        <taxon>Microbotryales</taxon>
        <taxon>Microbotryaceae</taxon>
        <taxon>Microbotryum</taxon>
    </lineage>
</organism>
<sequence>MDSSPASPSAPRDPSSPESSIGEQIATLQAQLTALQASQPAAAAATPAVTATASKVVFPKHARLDGPKSFTNWLCQLCLALPNQVCGYVLDGVIPPTVRCCSAYASRRPRADLCGLTLALARGAVASWAYNLFDQLYYVSDVVIAKSDEYISTYLFDQLYYVSDVVIAKSDE</sequence>
<gene>
    <name evidence="2" type="primary">BQ5605_C020g09055</name>
    <name evidence="2" type="ORF">BQ5605_C020G09055</name>
</gene>
<evidence type="ECO:0000313" key="3">
    <source>
        <dbReference type="Proteomes" id="UP000249464"/>
    </source>
</evidence>
<evidence type="ECO:0000256" key="1">
    <source>
        <dbReference type="SAM" id="MobiDB-lite"/>
    </source>
</evidence>